<accession>A0ABP7JIK2</accession>
<dbReference type="EMBL" id="BAABDE010000048">
    <property type="protein sequence ID" value="GAA3845899.1"/>
    <property type="molecule type" value="Genomic_DNA"/>
</dbReference>
<evidence type="ECO:0000256" key="1">
    <source>
        <dbReference type="SAM" id="MobiDB-lite"/>
    </source>
</evidence>
<comment type="caution">
    <text evidence="2">The sequence shown here is derived from an EMBL/GenBank/DDBJ whole genome shotgun (WGS) entry which is preliminary data.</text>
</comment>
<reference evidence="3" key="1">
    <citation type="journal article" date="2019" name="Int. J. Syst. Evol. Microbiol.">
        <title>The Global Catalogue of Microorganisms (GCM) 10K type strain sequencing project: providing services to taxonomists for standard genome sequencing and annotation.</title>
        <authorList>
            <consortium name="The Broad Institute Genomics Platform"/>
            <consortium name="The Broad Institute Genome Sequencing Center for Infectious Disease"/>
            <person name="Wu L."/>
            <person name="Ma J."/>
        </authorList>
    </citation>
    <scope>NUCLEOTIDE SEQUENCE [LARGE SCALE GENOMIC DNA]</scope>
    <source>
        <strain evidence="3">JCM 17138</strain>
    </source>
</reference>
<feature type="region of interest" description="Disordered" evidence="1">
    <location>
        <begin position="128"/>
        <end position="156"/>
    </location>
</feature>
<evidence type="ECO:0000313" key="3">
    <source>
        <dbReference type="Proteomes" id="UP001501009"/>
    </source>
</evidence>
<protein>
    <submittedName>
        <fullName evidence="2">Uncharacterized protein</fullName>
    </submittedName>
</protein>
<dbReference type="RefSeq" id="WP_275780763.1">
    <property type="nucleotide sequence ID" value="NZ_BAABDE010000048.1"/>
</dbReference>
<dbReference type="Pfam" id="PF19674">
    <property type="entry name" value="DUF6177"/>
    <property type="match status" value="1"/>
</dbReference>
<organism evidence="2 3">
    <name type="scientific">Streptomyces coacervatus</name>
    <dbReference type="NCBI Taxonomy" id="647381"/>
    <lineage>
        <taxon>Bacteria</taxon>
        <taxon>Bacillati</taxon>
        <taxon>Actinomycetota</taxon>
        <taxon>Actinomycetes</taxon>
        <taxon>Kitasatosporales</taxon>
        <taxon>Streptomycetaceae</taxon>
        <taxon>Streptomyces</taxon>
    </lineage>
</organism>
<keyword evidence="3" id="KW-1185">Reference proteome</keyword>
<evidence type="ECO:0000313" key="2">
    <source>
        <dbReference type="EMBL" id="GAA3845899.1"/>
    </source>
</evidence>
<proteinExistence type="predicted"/>
<dbReference type="InterPro" id="IPR046175">
    <property type="entry name" value="DUF6177"/>
</dbReference>
<dbReference type="Proteomes" id="UP001501009">
    <property type="component" value="Unassembled WGS sequence"/>
</dbReference>
<sequence>MTKDVIALTPKMPDTRSLLAGLHAGGPELNLTATDDGAVLQLCTAAGRPLVSVEAPLLVHIPGEAERLLGPRATAPEPPFWWTEARASTAVPEAESLAGSVCGRLTMLLGGTSWPPGAAHTARVTIPDDSAAGQPQTPPSPSVSDDDPAETAASAPAPALPAVDVLTDSTAVVLVDRPLIPLTAWLSDILRITAQANRALHLVTPPYVRLTLPLRTAMGGAPNRWVIQNPAGGYYDGLSGVHLAWEGGTFTPTGTTVADAFTESAAPTEQRQLTVSFRTVHAADTDLVLGRALETAWQHLTGAPPAGWGTAEPVNLPWSPRQLTDLARNRAPTPTHLIAIGPPDHPAIATHRISRTSAGVAEDTTLTLGYTTHTEVPLDTLEPLATTLVDAHGLTTMLTTLRDARADLTLPAHMEAPPLPVSFTLGAGDVRTIGLTHARRPPLALKPRQLGSPTHPALYYPLGDGTDAEAWTALQNLARHLKNSPGIASSA</sequence>
<name>A0ABP7JIK2_9ACTN</name>
<gene>
    <name evidence="2" type="ORF">GCM10022403_092190</name>
</gene>